<dbReference type="PANTHER" id="PTHR33393:SF11">
    <property type="entry name" value="POLYGLUTAMINE SYNTHESIS ACCESSORY PROTEIN RV0574C-RELATED"/>
    <property type="match status" value="1"/>
</dbReference>
<comment type="similarity">
    <text evidence="1">Belongs to the CapA family.</text>
</comment>
<dbReference type="InterPro" id="IPR052169">
    <property type="entry name" value="CW_Biosynth-Accessory"/>
</dbReference>
<evidence type="ECO:0000256" key="1">
    <source>
        <dbReference type="ARBA" id="ARBA00005662"/>
    </source>
</evidence>
<protein>
    <submittedName>
        <fullName evidence="3">CapA family protein</fullName>
    </submittedName>
</protein>
<feature type="domain" description="Capsule synthesis protein CapA" evidence="2">
    <location>
        <begin position="8"/>
        <end position="320"/>
    </location>
</feature>
<reference evidence="3 4" key="1">
    <citation type="journal article" date="2009" name="Int. J. Syst. Evol. Microbiol.">
        <title>Transfer of Teichococcus ludipueritiae and Muricoccus roseus to the genus Roseomonas, as Roseomonas ludipueritiae comb. nov. and Roseomonas rosea comb. nov., respectively, and emended description of the genus Roseomonas.</title>
        <authorList>
            <person name="Sanchez-Porro C."/>
            <person name="Gallego V."/>
            <person name="Busse H.J."/>
            <person name="Kampfer P."/>
            <person name="Ventosa A."/>
        </authorList>
    </citation>
    <scope>NUCLEOTIDE SEQUENCE [LARGE SCALE GENOMIC DNA]</scope>
    <source>
        <strain evidence="3 4">DSM 14915</strain>
    </source>
</reference>
<dbReference type="InterPro" id="IPR029052">
    <property type="entry name" value="Metallo-depent_PP-like"/>
</dbReference>
<dbReference type="RefSeq" id="WP_187776734.1">
    <property type="nucleotide sequence ID" value="NZ_JACTUZ010000002.1"/>
</dbReference>
<dbReference type="PANTHER" id="PTHR33393">
    <property type="entry name" value="POLYGLUTAMINE SYNTHESIS ACCESSORY PROTEIN RV0574C-RELATED"/>
    <property type="match status" value="1"/>
</dbReference>
<accession>A0ABR7R1E7</accession>
<proteinExistence type="inferred from homology"/>
<evidence type="ECO:0000313" key="3">
    <source>
        <dbReference type="EMBL" id="MBC9175563.1"/>
    </source>
</evidence>
<dbReference type="InterPro" id="IPR019079">
    <property type="entry name" value="Capsule_synth_CapA"/>
</dbReference>
<dbReference type="Pfam" id="PF09587">
    <property type="entry name" value="PGA_cap"/>
    <property type="match status" value="1"/>
</dbReference>
<dbReference type="EMBL" id="JACTUZ010000002">
    <property type="protein sequence ID" value="MBC9175563.1"/>
    <property type="molecule type" value="Genomic_DNA"/>
</dbReference>
<dbReference type="SMART" id="SM00854">
    <property type="entry name" value="PGA_cap"/>
    <property type="match status" value="1"/>
</dbReference>
<name>A0ABR7R1E7_9PROT</name>
<sequence>MTPKQPLRIALTGDSILMRRLGSLTDAELRPLFDLVRDADVAFTNLECLPNGYRGDPALESGGSHFAAPPWVIDELVDAGFDLFAAATNHCLDYSISGLLAAQEELDRRGVLHAGIGRHLGEARMPVYREHPHGTVAMLSCASTFAKGQEAGLQTAEMQGRPGLNPLRFDTVHQVTPAQLGTLREVVEQLGLEKQRQSKIQLGFGFPLDDPDAVALGDLVFSASDSVALRTKAKAKDLDAIARWVREARLVSDVVMVSVHAHEQGASKEDPAEFLVAFARQMIDEGADMVVGHGPHLLRGMEIHRGKPIFYSLGNFIGQNELVARLPMDSYERFRADPALTPAAVYRKRTDDDRKGFPSDRRFWETVMPVCTYAEGRLTGIEIHPVSLGLGEARHLRGRPRLAGGEEGQSILRRFAALSAPFGVTMDITGDKASVTLA</sequence>
<gene>
    <name evidence="3" type="ORF">IBL25_01215</name>
</gene>
<dbReference type="Proteomes" id="UP000603940">
    <property type="component" value="Unassembled WGS sequence"/>
</dbReference>
<organism evidence="3 4">
    <name type="scientific">Pseudoroseomonas ludipueritiae</name>
    <dbReference type="NCBI Taxonomy" id="198093"/>
    <lineage>
        <taxon>Bacteria</taxon>
        <taxon>Pseudomonadati</taxon>
        <taxon>Pseudomonadota</taxon>
        <taxon>Alphaproteobacteria</taxon>
        <taxon>Acetobacterales</taxon>
        <taxon>Acetobacteraceae</taxon>
        <taxon>Pseudoroseomonas</taxon>
    </lineage>
</organism>
<comment type="caution">
    <text evidence="3">The sequence shown here is derived from an EMBL/GenBank/DDBJ whole genome shotgun (WGS) entry which is preliminary data.</text>
</comment>
<dbReference type="CDD" id="cd07381">
    <property type="entry name" value="MPP_CapA"/>
    <property type="match status" value="1"/>
</dbReference>
<evidence type="ECO:0000259" key="2">
    <source>
        <dbReference type="SMART" id="SM00854"/>
    </source>
</evidence>
<dbReference type="SUPFAM" id="SSF56300">
    <property type="entry name" value="Metallo-dependent phosphatases"/>
    <property type="match status" value="1"/>
</dbReference>
<keyword evidence="4" id="KW-1185">Reference proteome</keyword>
<evidence type="ECO:0000313" key="4">
    <source>
        <dbReference type="Proteomes" id="UP000603940"/>
    </source>
</evidence>